<dbReference type="InterPro" id="IPR052035">
    <property type="entry name" value="ZnF_BED_domain_contain"/>
</dbReference>
<dbReference type="PANTHER" id="PTHR46481:SF10">
    <property type="entry name" value="ZINC FINGER BED DOMAIN-CONTAINING PROTEIN 39"/>
    <property type="match status" value="1"/>
</dbReference>
<keyword evidence="4 10" id="KW-0863">Zinc-finger</keyword>
<keyword evidence="13" id="KW-1185">Reference proteome</keyword>
<dbReference type="InterPro" id="IPR008906">
    <property type="entry name" value="HATC_C_dom"/>
</dbReference>
<evidence type="ECO:0000256" key="3">
    <source>
        <dbReference type="ARBA" id="ARBA00022723"/>
    </source>
</evidence>
<dbReference type="EnsemblPlants" id="evm.model.02.3149">
    <property type="protein sequence ID" value="cds.evm.model.02.3149"/>
    <property type="gene ID" value="evm.TU.02.3149"/>
</dbReference>
<dbReference type="GO" id="GO:0003677">
    <property type="term" value="F:DNA binding"/>
    <property type="evidence" value="ECO:0007669"/>
    <property type="project" value="UniProtKB-KW"/>
</dbReference>
<evidence type="ECO:0000259" key="11">
    <source>
        <dbReference type="PROSITE" id="PS50808"/>
    </source>
</evidence>
<evidence type="ECO:0000256" key="8">
    <source>
        <dbReference type="ARBA" id="ARBA00023163"/>
    </source>
</evidence>
<dbReference type="SUPFAM" id="SSF57667">
    <property type="entry name" value="beta-beta-alpha zinc fingers"/>
    <property type="match status" value="1"/>
</dbReference>
<evidence type="ECO:0000256" key="1">
    <source>
        <dbReference type="ARBA" id="ARBA00004123"/>
    </source>
</evidence>
<dbReference type="SMART" id="SM00614">
    <property type="entry name" value="ZnF_BED"/>
    <property type="match status" value="1"/>
</dbReference>
<sequence>MDALLVPTDNNELLGSDILPNKRRRKKSIVWEHFVVKKVDAEHIRAYCKQCEKSFAYITGSKLAGTSHLKRHIALGICPVTRQKNQLMTGTPGPRSVVTEPPKRRYRTSPVFPTFIFDQDRCCHEIAKMIVLHEYPLHMVEQPAFIEFIRTLQPQFKMPSFNTVQGDCVDMYLKEKQSLLNLVNRIPGRVSLALDLWVSNQDLGYVFVTGHFIDGDWNLHRRILNVIMVPSPDSPESFSQAVVSCLSDWHLEGRLFTLTLDQSFVNETAFDNLRGFLSVKNHILLNGQLLVGNCFARVLSNIAQDALGIMREVICKIRENVKYVKTSETHEDKFLELKQQLQVPSMKDLVIDDQTKWNTTYHMLVAACELQEVFACLDTSDPDYKITPSIDEWRQVEILCMYLKYLYDAANILTAPTYPTANVFFPEASKIQMDLFQASMCDDPFISYLTRPLHEKFDKYWSNCCLVLAVAVVMDPRFKMKLVEFTFSKIYGENAETWIRIVDDGIHELFIEYMTQMLALPEVMMEEVDDGMIKSEPPHDICHDHEGPYISTGDGLSDFEIYISEITSSHQMKSELDQYLEESLLPRVQEFDVLSWWNQNRLKYPTLSRMASDILSIPVSSVAPECVFDTQIKRMDKYRSTLHPVTVEALICAKDWLQFGSSTQTPSPTFEVTNAIVKMEF</sequence>
<evidence type="ECO:0000256" key="7">
    <source>
        <dbReference type="ARBA" id="ARBA00023125"/>
    </source>
</evidence>
<dbReference type="InterPro" id="IPR036236">
    <property type="entry name" value="Znf_C2H2_sf"/>
</dbReference>
<evidence type="ECO:0000256" key="10">
    <source>
        <dbReference type="PROSITE-ProRule" id="PRU00027"/>
    </source>
</evidence>
<evidence type="ECO:0000256" key="5">
    <source>
        <dbReference type="ARBA" id="ARBA00022833"/>
    </source>
</evidence>
<comment type="subcellular location">
    <subcellularLocation>
        <location evidence="1">Nucleus</location>
    </subcellularLocation>
</comment>
<accession>A0A803P061</accession>
<keyword evidence="8" id="KW-0804">Transcription</keyword>
<dbReference type="OMA" id="WFQYKSL"/>
<evidence type="ECO:0000256" key="2">
    <source>
        <dbReference type="ARBA" id="ARBA00011738"/>
    </source>
</evidence>
<dbReference type="GO" id="GO:0005634">
    <property type="term" value="C:nucleus"/>
    <property type="evidence" value="ECO:0007669"/>
    <property type="project" value="UniProtKB-SubCell"/>
</dbReference>
<dbReference type="EMBL" id="UZAU01000244">
    <property type="status" value="NOT_ANNOTATED_CDS"/>
    <property type="molecule type" value="Genomic_DNA"/>
</dbReference>
<protein>
    <recommendedName>
        <fullName evidence="11">BED-type domain-containing protein</fullName>
    </recommendedName>
</protein>
<evidence type="ECO:0000313" key="12">
    <source>
        <dbReference type="EnsemblPlants" id="cds.evm.model.02.3149"/>
    </source>
</evidence>
<evidence type="ECO:0000256" key="9">
    <source>
        <dbReference type="ARBA" id="ARBA00023242"/>
    </source>
</evidence>
<dbReference type="Pfam" id="PF05699">
    <property type="entry name" value="Dimer_Tnp_hAT"/>
    <property type="match status" value="1"/>
</dbReference>
<dbReference type="Proteomes" id="UP000596661">
    <property type="component" value="Chromosome 2"/>
</dbReference>
<proteinExistence type="predicted"/>
<dbReference type="Pfam" id="PF14372">
    <property type="entry name" value="hAT-like_RNase-H"/>
    <property type="match status" value="1"/>
</dbReference>
<keyword evidence="9" id="KW-0539">Nucleus</keyword>
<evidence type="ECO:0000313" key="13">
    <source>
        <dbReference type="Proteomes" id="UP000596661"/>
    </source>
</evidence>
<name>A0A803P061_CANSA</name>
<dbReference type="InterPro" id="IPR003656">
    <property type="entry name" value="Znf_BED"/>
</dbReference>
<comment type="subunit">
    <text evidence="2">Homodimer.</text>
</comment>
<feature type="domain" description="BED-type" evidence="11">
    <location>
        <begin position="25"/>
        <end position="85"/>
    </location>
</feature>
<keyword evidence="5" id="KW-0862">Zinc</keyword>
<dbReference type="PANTHER" id="PTHR46481">
    <property type="entry name" value="ZINC FINGER BED DOMAIN-CONTAINING PROTEIN 4"/>
    <property type="match status" value="1"/>
</dbReference>
<dbReference type="SUPFAM" id="SSF53098">
    <property type="entry name" value="Ribonuclease H-like"/>
    <property type="match status" value="1"/>
</dbReference>
<dbReference type="GO" id="GO:0046983">
    <property type="term" value="F:protein dimerization activity"/>
    <property type="evidence" value="ECO:0007669"/>
    <property type="project" value="InterPro"/>
</dbReference>
<reference evidence="12" key="2">
    <citation type="submission" date="2021-03" db="UniProtKB">
        <authorList>
            <consortium name="EnsemblPlants"/>
        </authorList>
    </citation>
    <scope>IDENTIFICATION</scope>
</reference>
<dbReference type="PROSITE" id="PS50808">
    <property type="entry name" value="ZF_BED"/>
    <property type="match status" value="1"/>
</dbReference>
<dbReference type="InterPro" id="IPR025525">
    <property type="entry name" value="hAT-like_transposase_RNase-H"/>
</dbReference>
<organism evidence="12 13">
    <name type="scientific">Cannabis sativa</name>
    <name type="common">Hemp</name>
    <name type="synonym">Marijuana</name>
    <dbReference type="NCBI Taxonomy" id="3483"/>
    <lineage>
        <taxon>Eukaryota</taxon>
        <taxon>Viridiplantae</taxon>
        <taxon>Streptophyta</taxon>
        <taxon>Embryophyta</taxon>
        <taxon>Tracheophyta</taxon>
        <taxon>Spermatophyta</taxon>
        <taxon>Magnoliopsida</taxon>
        <taxon>eudicotyledons</taxon>
        <taxon>Gunneridae</taxon>
        <taxon>Pentapetalae</taxon>
        <taxon>rosids</taxon>
        <taxon>fabids</taxon>
        <taxon>Rosales</taxon>
        <taxon>Cannabaceae</taxon>
        <taxon>Cannabis</taxon>
    </lineage>
</organism>
<dbReference type="AlphaFoldDB" id="A0A803P061"/>
<evidence type="ECO:0000256" key="4">
    <source>
        <dbReference type="ARBA" id="ARBA00022771"/>
    </source>
</evidence>
<dbReference type="OrthoDB" id="2610923at2759"/>
<keyword evidence="7" id="KW-0238">DNA-binding</keyword>
<dbReference type="GO" id="GO:0008270">
    <property type="term" value="F:zinc ion binding"/>
    <property type="evidence" value="ECO:0007669"/>
    <property type="project" value="UniProtKB-KW"/>
</dbReference>
<dbReference type="Gramene" id="evm.model.02.3149">
    <property type="protein sequence ID" value="cds.evm.model.02.3149"/>
    <property type="gene ID" value="evm.TU.02.3149"/>
</dbReference>
<evidence type="ECO:0000256" key="6">
    <source>
        <dbReference type="ARBA" id="ARBA00023015"/>
    </source>
</evidence>
<dbReference type="InterPro" id="IPR012337">
    <property type="entry name" value="RNaseH-like_sf"/>
</dbReference>
<keyword evidence="3" id="KW-0479">Metal-binding</keyword>
<reference evidence="12" key="1">
    <citation type="submission" date="2018-11" db="EMBL/GenBank/DDBJ databases">
        <authorList>
            <person name="Grassa J C."/>
        </authorList>
    </citation>
    <scope>NUCLEOTIDE SEQUENCE [LARGE SCALE GENOMIC DNA]</scope>
</reference>
<keyword evidence="6" id="KW-0805">Transcription regulation</keyword>
<dbReference type="GO" id="GO:0009791">
    <property type="term" value="P:post-embryonic development"/>
    <property type="evidence" value="ECO:0007669"/>
    <property type="project" value="UniProtKB-ARBA"/>
</dbReference>